<dbReference type="GO" id="GO:0003999">
    <property type="term" value="F:adenine phosphoribosyltransferase activity"/>
    <property type="evidence" value="ECO:0007669"/>
    <property type="project" value="UniProtKB-UniRule"/>
</dbReference>
<evidence type="ECO:0000313" key="15">
    <source>
        <dbReference type="Proteomes" id="UP000717364"/>
    </source>
</evidence>
<evidence type="ECO:0000256" key="8">
    <source>
        <dbReference type="ARBA" id="ARBA00022490"/>
    </source>
</evidence>
<dbReference type="InterPro" id="IPR050054">
    <property type="entry name" value="UPRTase/APRTase"/>
</dbReference>
<evidence type="ECO:0000259" key="13">
    <source>
        <dbReference type="Pfam" id="PF00156"/>
    </source>
</evidence>
<dbReference type="GO" id="GO:0005737">
    <property type="term" value="C:cytoplasm"/>
    <property type="evidence" value="ECO:0007669"/>
    <property type="project" value="UniProtKB-SubCell"/>
</dbReference>
<comment type="function">
    <text evidence="2 12">Catalyzes a salvage reaction resulting in the formation of AMP, that is energically less costly than de novo synthesis.</text>
</comment>
<evidence type="ECO:0000256" key="3">
    <source>
        <dbReference type="ARBA" id="ARBA00004496"/>
    </source>
</evidence>
<dbReference type="SUPFAM" id="SSF53271">
    <property type="entry name" value="PRTase-like"/>
    <property type="match status" value="1"/>
</dbReference>
<sequence length="175" mass="18852">MKSTADIRNLIREIPDFPKPGILFRDITTLLQNADGLKASIDLMAEQVVAHQPDCIVGIESRGFIFGMPLAYQLGLSFVPVRKPGKLPAAVHQVSYDLEYGQDSLEVHQDALSIGHRPLIVDDLLATGGTAAAAAQLVQKTGATIAGFSFVIELSDLNGRKKLPDDVPVTTLLSY</sequence>
<proteinExistence type="inferred from homology"/>
<dbReference type="GO" id="GO:0016208">
    <property type="term" value="F:AMP binding"/>
    <property type="evidence" value="ECO:0007669"/>
    <property type="project" value="TreeGrafter"/>
</dbReference>
<dbReference type="GO" id="GO:0002055">
    <property type="term" value="F:adenine binding"/>
    <property type="evidence" value="ECO:0007669"/>
    <property type="project" value="TreeGrafter"/>
</dbReference>
<dbReference type="InterPro" id="IPR029057">
    <property type="entry name" value="PRTase-like"/>
</dbReference>
<dbReference type="PANTHER" id="PTHR32315:SF3">
    <property type="entry name" value="ADENINE PHOSPHORIBOSYLTRANSFERASE"/>
    <property type="match status" value="1"/>
</dbReference>
<dbReference type="EC" id="2.4.2.7" evidence="7 12"/>
<dbReference type="InterPro" id="IPR005764">
    <property type="entry name" value="Ade_phspho_trans"/>
</dbReference>
<comment type="subunit">
    <text evidence="6 12">Homodimer.</text>
</comment>
<evidence type="ECO:0000256" key="9">
    <source>
        <dbReference type="ARBA" id="ARBA00022676"/>
    </source>
</evidence>
<evidence type="ECO:0000256" key="11">
    <source>
        <dbReference type="ARBA" id="ARBA00022726"/>
    </source>
</evidence>
<dbReference type="AlphaFoldDB" id="A0A947DGS8"/>
<dbReference type="NCBIfam" id="NF002634">
    <property type="entry name" value="PRK02304.1-3"/>
    <property type="match status" value="1"/>
</dbReference>
<dbReference type="Pfam" id="PF00156">
    <property type="entry name" value="Pribosyltran"/>
    <property type="match status" value="1"/>
</dbReference>
<keyword evidence="15" id="KW-1185">Reference proteome</keyword>
<evidence type="ECO:0000256" key="6">
    <source>
        <dbReference type="ARBA" id="ARBA00011738"/>
    </source>
</evidence>
<comment type="similarity">
    <text evidence="5 12">Belongs to the purine/pyrimidine phosphoribosyltransferase family.</text>
</comment>
<dbReference type="FunFam" id="3.40.50.2020:FF:000004">
    <property type="entry name" value="Adenine phosphoribosyltransferase"/>
    <property type="match status" value="1"/>
</dbReference>
<feature type="domain" description="Phosphoribosyltransferase" evidence="13">
    <location>
        <begin position="31"/>
        <end position="164"/>
    </location>
</feature>
<reference evidence="14" key="2">
    <citation type="journal article" date="2021" name="Mar. Drugs">
        <title>Genome Reduction and Secondary Metabolism of the Marine Sponge-Associated Cyanobacterium Leptothoe.</title>
        <authorList>
            <person name="Konstantinou D."/>
            <person name="Popin R.V."/>
            <person name="Fewer D.P."/>
            <person name="Sivonen K."/>
            <person name="Gkelis S."/>
        </authorList>
    </citation>
    <scope>NUCLEOTIDE SEQUENCE</scope>
    <source>
        <strain evidence="14">TAU-MAC 1115</strain>
    </source>
</reference>
<dbReference type="GO" id="GO:0044209">
    <property type="term" value="P:AMP salvage"/>
    <property type="evidence" value="ECO:0007669"/>
    <property type="project" value="UniProtKB-UniRule"/>
</dbReference>
<dbReference type="HAMAP" id="MF_00004">
    <property type="entry name" value="Aden_phosphoribosyltr"/>
    <property type="match status" value="1"/>
</dbReference>
<evidence type="ECO:0000256" key="10">
    <source>
        <dbReference type="ARBA" id="ARBA00022679"/>
    </source>
</evidence>
<dbReference type="RefSeq" id="WP_215609452.1">
    <property type="nucleotide sequence ID" value="NZ_JADOES010000025.1"/>
</dbReference>
<evidence type="ECO:0000313" key="14">
    <source>
        <dbReference type="EMBL" id="MBT9316384.1"/>
    </source>
</evidence>
<dbReference type="GO" id="GO:0006166">
    <property type="term" value="P:purine ribonucleoside salvage"/>
    <property type="evidence" value="ECO:0007669"/>
    <property type="project" value="UniProtKB-UniRule"/>
</dbReference>
<organism evidence="14 15">
    <name type="scientific">Leptothoe spongobia TAU-MAC 1115</name>
    <dbReference type="NCBI Taxonomy" id="1967444"/>
    <lineage>
        <taxon>Bacteria</taxon>
        <taxon>Bacillati</taxon>
        <taxon>Cyanobacteriota</taxon>
        <taxon>Cyanophyceae</taxon>
        <taxon>Nodosilineales</taxon>
        <taxon>Cymatolegaceae</taxon>
        <taxon>Leptothoe</taxon>
        <taxon>Leptothoe spongobia</taxon>
    </lineage>
</organism>
<dbReference type="CDD" id="cd06223">
    <property type="entry name" value="PRTases_typeI"/>
    <property type="match status" value="1"/>
</dbReference>
<dbReference type="EMBL" id="JADOES010000025">
    <property type="protein sequence ID" value="MBT9316384.1"/>
    <property type="molecule type" value="Genomic_DNA"/>
</dbReference>
<reference evidence="14" key="1">
    <citation type="submission" date="2020-11" db="EMBL/GenBank/DDBJ databases">
        <authorList>
            <person name="Konstantinou D."/>
            <person name="Gkelis S."/>
            <person name="Popin R."/>
            <person name="Fewer D."/>
            <person name="Sivonen K."/>
        </authorList>
    </citation>
    <scope>NUCLEOTIDE SEQUENCE</scope>
    <source>
        <strain evidence="14">TAU-MAC 1115</strain>
    </source>
</reference>
<comment type="catalytic activity">
    <reaction evidence="1 12">
        <text>AMP + diphosphate = 5-phospho-alpha-D-ribose 1-diphosphate + adenine</text>
        <dbReference type="Rhea" id="RHEA:16609"/>
        <dbReference type="ChEBI" id="CHEBI:16708"/>
        <dbReference type="ChEBI" id="CHEBI:33019"/>
        <dbReference type="ChEBI" id="CHEBI:58017"/>
        <dbReference type="ChEBI" id="CHEBI:456215"/>
        <dbReference type="EC" id="2.4.2.7"/>
    </reaction>
</comment>
<dbReference type="Gene3D" id="3.40.50.2020">
    <property type="match status" value="1"/>
</dbReference>
<keyword evidence="9 12" id="KW-0328">Glycosyltransferase</keyword>
<keyword evidence="10 12" id="KW-0808">Transferase</keyword>
<dbReference type="NCBIfam" id="NF002636">
    <property type="entry name" value="PRK02304.1-5"/>
    <property type="match status" value="1"/>
</dbReference>
<gene>
    <name evidence="12" type="primary">apt</name>
    <name evidence="14" type="ORF">IXB50_13210</name>
</gene>
<evidence type="ECO:0000256" key="12">
    <source>
        <dbReference type="HAMAP-Rule" id="MF_00004"/>
    </source>
</evidence>
<evidence type="ECO:0000256" key="1">
    <source>
        <dbReference type="ARBA" id="ARBA00000868"/>
    </source>
</evidence>
<protein>
    <recommendedName>
        <fullName evidence="7 12">Adenine phosphoribosyltransferase</fullName>
        <shortName evidence="12">APRT</shortName>
        <ecNumber evidence="7 12">2.4.2.7</ecNumber>
    </recommendedName>
</protein>
<dbReference type="Proteomes" id="UP000717364">
    <property type="component" value="Unassembled WGS sequence"/>
</dbReference>
<dbReference type="NCBIfam" id="TIGR01090">
    <property type="entry name" value="apt"/>
    <property type="match status" value="1"/>
</dbReference>
<evidence type="ECO:0000256" key="4">
    <source>
        <dbReference type="ARBA" id="ARBA00004659"/>
    </source>
</evidence>
<evidence type="ECO:0000256" key="7">
    <source>
        <dbReference type="ARBA" id="ARBA00011893"/>
    </source>
</evidence>
<comment type="pathway">
    <text evidence="4 12">Purine metabolism; AMP biosynthesis via salvage pathway; AMP from adenine: step 1/1.</text>
</comment>
<keyword evidence="8 12" id="KW-0963">Cytoplasm</keyword>
<dbReference type="PANTHER" id="PTHR32315">
    <property type="entry name" value="ADENINE PHOSPHORIBOSYLTRANSFERASE"/>
    <property type="match status" value="1"/>
</dbReference>
<name>A0A947DGS8_9CYAN</name>
<dbReference type="InterPro" id="IPR000836">
    <property type="entry name" value="PRTase_dom"/>
</dbReference>
<evidence type="ECO:0000256" key="5">
    <source>
        <dbReference type="ARBA" id="ARBA00008391"/>
    </source>
</evidence>
<accession>A0A947DGS8</accession>
<comment type="subcellular location">
    <subcellularLocation>
        <location evidence="3 12">Cytoplasm</location>
    </subcellularLocation>
</comment>
<dbReference type="GO" id="GO:0006168">
    <property type="term" value="P:adenine salvage"/>
    <property type="evidence" value="ECO:0007669"/>
    <property type="project" value="InterPro"/>
</dbReference>
<comment type="caution">
    <text evidence="14">The sequence shown here is derived from an EMBL/GenBank/DDBJ whole genome shotgun (WGS) entry which is preliminary data.</text>
</comment>
<evidence type="ECO:0000256" key="2">
    <source>
        <dbReference type="ARBA" id="ARBA00003968"/>
    </source>
</evidence>
<keyword evidence="11 12" id="KW-0660">Purine salvage</keyword>